<dbReference type="Gramene" id="C.cajan_39126.t">
    <property type="protein sequence ID" value="C.cajan_39126.t"/>
    <property type="gene ID" value="C.cajan_39126"/>
</dbReference>
<evidence type="ECO:0000313" key="2">
    <source>
        <dbReference type="Proteomes" id="UP000075243"/>
    </source>
</evidence>
<name>A0A151RE87_CAJCA</name>
<accession>A0A151RE87</accession>
<reference evidence="1" key="1">
    <citation type="journal article" date="2012" name="Nat. Biotechnol.">
        <title>Draft genome sequence of pigeonpea (Cajanus cajan), an orphan legume crop of resource-poor farmers.</title>
        <authorList>
            <person name="Varshney R.K."/>
            <person name="Chen W."/>
            <person name="Li Y."/>
            <person name="Bharti A.K."/>
            <person name="Saxena R.K."/>
            <person name="Schlueter J.A."/>
            <person name="Donoghue M.T."/>
            <person name="Azam S."/>
            <person name="Fan G."/>
            <person name="Whaley A.M."/>
            <person name="Farmer A.D."/>
            <person name="Sheridan J."/>
            <person name="Iwata A."/>
            <person name="Tuteja R."/>
            <person name="Penmetsa R.V."/>
            <person name="Wu W."/>
            <person name="Upadhyaya H.D."/>
            <person name="Yang S.P."/>
            <person name="Shah T."/>
            <person name="Saxena K.B."/>
            <person name="Michael T."/>
            <person name="McCombie W.R."/>
            <person name="Yang B."/>
            <person name="Zhang G."/>
            <person name="Yang H."/>
            <person name="Wang J."/>
            <person name="Spillane C."/>
            <person name="Cook D.R."/>
            <person name="May G.D."/>
            <person name="Xu X."/>
            <person name="Jackson S.A."/>
        </authorList>
    </citation>
    <scope>NUCLEOTIDE SEQUENCE [LARGE SCALE GENOMIC DNA]</scope>
</reference>
<dbReference type="EMBL" id="KQ483805">
    <property type="protein sequence ID" value="KYP40930.1"/>
    <property type="molecule type" value="Genomic_DNA"/>
</dbReference>
<gene>
    <name evidence="1" type="ORF">KK1_037723</name>
</gene>
<protein>
    <recommendedName>
        <fullName evidence="3">DDE Tnp4 domain-containing protein</fullName>
    </recommendedName>
</protein>
<dbReference type="Proteomes" id="UP000075243">
    <property type="component" value="Unassembled WGS sequence"/>
</dbReference>
<organism evidence="1 2">
    <name type="scientific">Cajanus cajan</name>
    <name type="common">Pigeon pea</name>
    <name type="synonym">Cajanus indicus</name>
    <dbReference type="NCBI Taxonomy" id="3821"/>
    <lineage>
        <taxon>Eukaryota</taxon>
        <taxon>Viridiplantae</taxon>
        <taxon>Streptophyta</taxon>
        <taxon>Embryophyta</taxon>
        <taxon>Tracheophyta</taxon>
        <taxon>Spermatophyta</taxon>
        <taxon>Magnoliopsida</taxon>
        <taxon>eudicotyledons</taxon>
        <taxon>Gunneridae</taxon>
        <taxon>Pentapetalae</taxon>
        <taxon>rosids</taxon>
        <taxon>fabids</taxon>
        <taxon>Fabales</taxon>
        <taxon>Fabaceae</taxon>
        <taxon>Papilionoideae</taxon>
        <taxon>50 kb inversion clade</taxon>
        <taxon>NPAAA clade</taxon>
        <taxon>indigoferoid/millettioid clade</taxon>
        <taxon>Phaseoleae</taxon>
        <taxon>Cajanus</taxon>
    </lineage>
</organism>
<dbReference type="STRING" id="3821.A0A151RE87"/>
<keyword evidence="2" id="KW-1185">Reference proteome</keyword>
<evidence type="ECO:0000313" key="1">
    <source>
        <dbReference type="EMBL" id="KYP40930.1"/>
    </source>
</evidence>
<evidence type="ECO:0008006" key="3">
    <source>
        <dbReference type="Google" id="ProtNLM"/>
    </source>
</evidence>
<sequence>MFLHILTHTFKYRVVHFSYCRSKETISKKFNNVLRTVMKVNTYSSNNFSLSRSKYCNRKGDVSTNVLGACDPNLRFIYVLLGWKGSVGESHLLLNALYYQNKLEIPTCNIFCK</sequence>
<proteinExistence type="predicted"/>
<dbReference type="AlphaFoldDB" id="A0A151RE87"/>